<keyword evidence="3 8" id="KW-0540">Nuclease</keyword>
<keyword evidence="2 8" id="KW-0690">Ribosome biogenesis</keyword>
<keyword evidence="8" id="KW-0698">rRNA processing</keyword>
<keyword evidence="5 8" id="KW-0255">Endonuclease</keyword>
<keyword evidence="4 8" id="KW-0479">Metal-binding</keyword>
<dbReference type="Gene3D" id="3.40.390.30">
    <property type="entry name" value="Metalloproteases ('zincins'), catalytic domain"/>
    <property type="match status" value="1"/>
</dbReference>
<comment type="cofactor">
    <cofactor evidence="8">
        <name>Zn(2+)</name>
        <dbReference type="ChEBI" id="CHEBI:29105"/>
    </cofactor>
    <text evidence="8">Binds 1 zinc ion.</text>
</comment>
<evidence type="ECO:0000256" key="6">
    <source>
        <dbReference type="ARBA" id="ARBA00022801"/>
    </source>
</evidence>
<evidence type="ECO:0000313" key="10">
    <source>
        <dbReference type="Proteomes" id="UP000245138"/>
    </source>
</evidence>
<name>A0A2U1U0L0_9GAMM</name>
<protein>
    <recommendedName>
        <fullName evidence="8">Endoribonuclease YbeY</fullName>
        <ecNumber evidence="8">3.1.-.-</ecNumber>
    </recommendedName>
</protein>
<comment type="subcellular location">
    <subcellularLocation>
        <location evidence="8">Cytoplasm</location>
    </subcellularLocation>
</comment>
<dbReference type="GO" id="GO:0004222">
    <property type="term" value="F:metalloendopeptidase activity"/>
    <property type="evidence" value="ECO:0007669"/>
    <property type="project" value="InterPro"/>
</dbReference>
<organism evidence="9 10">
    <name type="scientific">Brenneria roseae subsp. americana</name>
    <dbReference type="NCBI Taxonomy" id="1508507"/>
    <lineage>
        <taxon>Bacteria</taxon>
        <taxon>Pseudomonadati</taxon>
        <taxon>Pseudomonadota</taxon>
        <taxon>Gammaproteobacteria</taxon>
        <taxon>Enterobacterales</taxon>
        <taxon>Pectobacteriaceae</taxon>
        <taxon>Brenneria</taxon>
    </lineage>
</organism>
<dbReference type="GO" id="GO:0006364">
    <property type="term" value="P:rRNA processing"/>
    <property type="evidence" value="ECO:0007669"/>
    <property type="project" value="UniProtKB-UniRule"/>
</dbReference>
<evidence type="ECO:0000313" key="9">
    <source>
        <dbReference type="EMBL" id="PWC15189.1"/>
    </source>
</evidence>
<evidence type="ECO:0000256" key="2">
    <source>
        <dbReference type="ARBA" id="ARBA00022517"/>
    </source>
</evidence>
<dbReference type="OrthoDB" id="9807740at2"/>
<proteinExistence type="inferred from homology"/>
<evidence type="ECO:0000256" key="7">
    <source>
        <dbReference type="ARBA" id="ARBA00022833"/>
    </source>
</evidence>
<evidence type="ECO:0000256" key="1">
    <source>
        <dbReference type="ARBA" id="ARBA00010875"/>
    </source>
</evidence>
<keyword evidence="10" id="KW-1185">Reference proteome</keyword>
<feature type="binding site" evidence="8">
    <location>
        <position position="118"/>
    </location>
    <ligand>
        <name>Zn(2+)</name>
        <dbReference type="ChEBI" id="CHEBI:29105"/>
        <note>catalytic</note>
    </ligand>
</feature>
<keyword evidence="6 8" id="KW-0378">Hydrolase</keyword>
<evidence type="ECO:0000256" key="5">
    <source>
        <dbReference type="ARBA" id="ARBA00022759"/>
    </source>
</evidence>
<evidence type="ECO:0000256" key="8">
    <source>
        <dbReference type="HAMAP-Rule" id="MF_00009"/>
    </source>
</evidence>
<gene>
    <name evidence="8" type="primary">ybeY</name>
    <name evidence="9" type="ORF">B4923_03905</name>
</gene>
<dbReference type="EMBL" id="QDKJ01000002">
    <property type="protein sequence ID" value="PWC15189.1"/>
    <property type="molecule type" value="Genomic_DNA"/>
</dbReference>
<feature type="binding site" evidence="8">
    <location>
        <position position="124"/>
    </location>
    <ligand>
        <name>Zn(2+)</name>
        <dbReference type="ChEBI" id="CHEBI:29105"/>
        <note>catalytic</note>
    </ligand>
</feature>
<dbReference type="Pfam" id="PF02130">
    <property type="entry name" value="YbeY"/>
    <property type="match status" value="1"/>
</dbReference>
<keyword evidence="8" id="KW-0963">Cytoplasm</keyword>
<dbReference type="Proteomes" id="UP000245138">
    <property type="component" value="Unassembled WGS sequence"/>
</dbReference>
<dbReference type="PANTHER" id="PTHR46986:SF1">
    <property type="entry name" value="ENDORIBONUCLEASE YBEY, CHLOROPLASTIC"/>
    <property type="match status" value="1"/>
</dbReference>
<comment type="caution">
    <text evidence="9">The sequence shown here is derived from an EMBL/GenBank/DDBJ whole genome shotgun (WGS) entry which is preliminary data.</text>
</comment>
<evidence type="ECO:0000256" key="4">
    <source>
        <dbReference type="ARBA" id="ARBA00022723"/>
    </source>
</evidence>
<dbReference type="InterPro" id="IPR023091">
    <property type="entry name" value="MetalPrtase_cat_dom_sf_prd"/>
</dbReference>
<comment type="function">
    <text evidence="8">Single strand-specific metallo-endoribonuclease involved in late-stage 70S ribosome quality control and in maturation of the 3' terminus of the 16S rRNA.</text>
</comment>
<feature type="binding site" evidence="8">
    <location>
        <position position="114"/>
    </location>
    <ligand>
        <name>Zn(2+)</name>
        <dbReference type="ChEBI" id="CHEBI:29105"/>
        <note>catalytic</note>
    </ligand>
</feature>
<dbReference type="SUPFAM" id="SSF55486">
    <property type="entry name" value="Metalloproteases ('zincins'), catalytic domain"/>
    <property type="match status" value="1"/>
</dbReference>
<reference evidence="9 10" key="1">
    <citation type="submission" date="2018-04" db="EMBL/GenBank/DDBJ databases">
        <title>Brenneria corticis sp.nov.</title>
        <authorList>
            <person name="Li Y."/>
        </authorList>
    </citation>
    <scope>NUCLEOTIDE SEQUENCE [LARGE SCALE GENOMIC DNA]</scope>
    <source>
        <strain evidence="9 10">LMG 27715</strain>
    </source>
</reference>
<dbReference type="AlphaFoldDB" id="A0A2U1U0L0"/>
<evidence type="ECO:0000256" key="3">
    <source>
        <dbReference type="ARBA" id="ARBA00022722"/>
    </source>
</evidence>
<accession>A0A2U1U0L0</accession>
<comment type="similarity">
    <text evidence="1 8">Belongs to the endoribonuclease YbeY family.</text>
</comment>
<sequence length="159" mass="18192">MSQVILDLQIASEQTQGLPDERDFQRWLEGVLPQFQEVSEVTIRIVDEAESHNLNYTYRGKDKPTNVLSFPFEAPPEIELPLLGDLIICRQVVEQEAAEQQKTLEEHWAHMVVHGSLHLLGYDHIEDGEAEEMEALETEIMQNMGYADPYLAEKDGLTE</sequence>
<dbReference type="HAMAP" id="MF_00009">
    <property type="entry name" value="Endoribonucl_YbeY"/>
    <property type="match status" value="1"/>
</dbReference>
<dbReference type="PANTHER" id="PTHR46986">
    <property type="entry name" value="ENDORIBONUCLEASE YBEY, CHLOROPLASTIC"/>
    <property type="match status" value="1"/>
</dbReference>
<dbReference type="InterPro" id="IPR020549">
    <property type="entry name" value="YbeY_CS"/>
</dbReference>
<dbReference type="GO" id="GO:0005737">
    <property type="term" value="C:cytoplasm"/>
    <property type="evidence" value="ECO:0007669"/>
    <property type="project" value="UniProtKB-SubCell"/>
</dbReference>
<dbReference type="GO" id="GO:0008270">
    <property type="term" value="F:zinc ion binding"/>
    <property type="evidence" value="ECO:0007669"/>
    <property type="project" value="UniProtKB-UniRule"/>
</dbReference>
<dbReference type="NCBIfam" id="TIGR00043">
    <property type="entry name" value="rRNA maturation RNase YbeY"/>
    <property type="match status" value="1"/>
</dbReference>
<dbReference type="PROSITE" id="PS01306">
    <property type="entry name" value="UPF0054"/>
    <property type="match status" value="1"/>
</dbReference>
<dbReference type="EC" id="3.1.-.-" evidence="8"/>
<dbReference type="GO" id="GO:0004521">
    <property type="term" value="F:RNA endonuclease activity"/>
    <property type="evidence" value="ECO:0007669"/>
    <property type="project" value="UniProtKB-UniRule"/>
</dbReference>
<dbReference type="RefSeq" id="WP_109053045.1">
    <property type="nucleotide sequence ID" value="NZ_QDKJ01000002.1"/>
</dbReference>
<dbReference type="InterPro" id="IPR002036">
    <property type="entry name" value="YbeY"/>
</dbReference>
<keyword evidence="7 8" id="KW-0862">Zinc</keyword>